<dbReference type="AlphaFoldDB" id="A0A9W6SZQ7"/>
<organism evidence="2 3">
    <name type="scientific">Ambrosiozyma monospora</name>
    <name type="common">Yeast</name>
    <name type="synonym">Endomycopsis monosporus</name>
    <dbReference type="NCBI Taxonomy" id="43982"/>
    <lineage>
        <taxon>Eukaryota</taxon>
        <taxon>Fungi</taxon>
        <taxon>Dikarya</taxon>
        <taxon>Ascomycota</taxon>
        <taxon>Saccharomycotina</taxon>
        <taxon>Pichiomycetes</taxon>
        <taxon>Pichiales</taxon>
        <taxon>Pichiaceae</taxon>
        <taxon>Ambrosiozyma</taxon>
    </lineage>
</organism>
<dbReference type="EMBL" id="BSXU01009797">
    <property type="protein sequence ID" value="GME69787.1"/>
    <property type="molecule type" value="Genomic_DNA"/>
</dbReference>
<name>A0A9W6SZQ7_AMBMO</name>
<dbReference type="Proteomes" id="UP001165063">
    <property type="component" value="Unassembled WGS sequence"/>
</dbReference>
<evidence type="ECO:0000313" key="3">
    <source>
        <dbReference type="Proteomes" id="UP001165063"/>
    </source>
</evidence>
<comment type="caution">
    <text evidence="2">The sequence shown here is derived from an EMBL/GenBank/DDBJ whole genome shotgun (WGS) entry which is preliminary data.</text>
</comment>
<keyword evidence="3" id="KW-1185">Reference proteome</keyword>
<sequence length="236" mass="25906">MQSCSFCHMIGHSIPECCVRSPCKRCHSEDHCYLSCEETGDDELVEIVDSFPDLYMICLPTTDGTYSWMQRYIQIKDNRMVFPDANSEIILEYDEITMGEAPALDQEPDEPSPDDNSNESAPVNETDDTTMPEAPSLPTPVRAAKATKEAIKGLPKAKPTELKVAKYVKLLANTRTPSPSTVNSYSSAAMLKSSRVTKPPSRVLESNFRTAVAVITGLRSQALQKQSPAAAGISQQ</sequence>
<feature type="compositionally biased region" description="Acidic residues" evidence="1">
    <location>
        <begin position="106"/>
        <end position="117"/>
    </location>
</feature>
<reference evidence="2" key="1">
    <citation type="submission" date="2023-04" db="EMBL/GenBank/DDBJ databases">
        <title>Ambrosiozyma monospora NBRC 1965.</title>
        <authorList>
            <person name="Ichikawa N."/>
            <person name="Sato H."/>
            <person name="Tonouchi N."/>
        </authorList>
    </citation>
    <scope>NUCLEOTIDE SEQUENCE</scope>
    <source>
        <strain evidence="2">NBRC 1965</strain>
    </source>
</reference>
<evidence type="ECO:0000313" key="2">
    <source>
        <dbReference type="EMBL" id="GME69787.1"/>
    </source>
</evidence>
<protein>
    <submittedName>
        <fullName evidence="2">Unnamed protein product</fullName>
    </submittedName>
</protein>
<proteinExistence type="predicted"/>
<feature type="region of interest" description="Disordered" evidence="1">
    <location>
        <begin position="103"/>
        <end position="145"/>
    </location>
</feature>
<evidence type="ECO:0000256" key="1">
    <source>
        <dbReference type="SAM" id="MobiDB-lite"/>
    </source>
</evidence>
<gene>
    <name evidence="2" type="ORF">Amon01_000910100</name>
</gene>
<accession>A0A9W6SZQ7</accession>